<dbReference type="AlphaFoldDB" id="A0A0D2TZT4"/>
<sequence length="121" mass="13434">MNIALVVFSLALVLLISIGDAADIKLTPEQEKKIGDELEDAFLIGVAKGLSQSGVEISPKQEEKILSEMLIHRVKEFLDPIQPGIAEKAMESPKAKTMLAELIQKLRIKRNESENIGRKRK</sequence>
<organism evidence="2 3">
    <name type="scientific">Gossypium raimondii</name>
    <name type="common">Peruvian cotton</name>
    <name type="synonym">Gossypium klotzschianum subsp. raimondii</name>
    <dbReference type="NCBI Taxonomy" id="29730"/>
    <lineage>
        <taxon>Eukaryota</taxon>
        <taxon>Viridiplantae</taxon>
        <taxon>Streptophyta</taxon>
        <taxon>Embryophyta</taxon>
        <taxon>Tracheophyta</taxon>
        <taxon>Spermatophyta</taxon>
        <taxon>Magnoliopsida</taxon>
        <taxon>eudicotyledons</taxon>
        <taxon>Gunneridae</taxon>
        <taxon>Pentapetalae</taxon>
        <taxon>rosids</taxon>
        <taxon>malvids</taxon>
        <taxon>Malvales</taxon>
        <taxon>Malvaceae</taxon>
        <taxon>Malvoideae</taxon>
        <taxon>Gossypium</taxon>
    </lineage>
</organism>
<name>A0A0D2TZT4_GOSRA</name>
<evidence type="ECO:0000256" key="1">
    <source>
        <dbReference type="SAM" id="SignalP"/>
    </source>
</evidence>
<dbReference type="EMBL" id="CM001748">
    <property type="protein sequence ID" value="KJB61151.1"/>
    <property type="molecule type" value="Genomic_DNA"/>
</dbReference>
<protein>
    <submittedName>
        <fullName evidence="2">Uncharacterized protein</fullName>
    </submittedName>
</protein>
<feature type="signal peptide" evidence="1">
    <location>
        <begin position="1"/>
        <end position="21"/>
    </location>
</feature>
<evidence type="ECO:0000313" key="2">
    <source>
        <dbReference type="EMBL" id="KJB61151.1"/>
    </source>
</evidence>
<keyword evidence="1" id="KW-0732">Signal</keyword>
<gene>
    <name evidence="2" type="ORF">B456_009G343500</name>
</gene>
<keyword evidence="3" id="KW-1185">Reference proteome</keyword>
<dbReference type="Gramene" id="KJB61151">
    <property type="protein sequence ID" value="KJB61151"/>
    <property type="gene ID" value="B456_009G343500"/>
</dbReference>
<dbReference type="Proteomes" id="UP000032304">
    <property type="component" value="Chromosome 9"/>
</dbReference>
<proteinExistence type="predicted"/>
<reference evidence="2 3" key="1">
    <citation type="journal article" date="2012" name="Nature">
        <title>Repeated polyploidization of Gossypium genomes and the evolution of spinnable cotton fibres.</title>
        <authorList>
            <person name="Paterson A.H."/>
            <person name="Wendel J.F."/>
            <person name="Gundlach H."/>
            <person name="Guo H."/>
            <person name="Jenkins J."/>
            <person name="Jin D."/>
            <person name="Llewellyn D."/>
            <person name="Showmaker K.C."/>
            <person name="Shu S."/>
            <person name="Udall J."/>
            <person name="Yoo M.J."/>
            <person name="Byers R."/>
            <person name="Chen W."/>
            <person name="Doron-Faigenboim A."/>
            <person name="Duke M.V."/>
            <person name="Gong L."/>
            <person name="Grimwood J."/>
            <person name="Grover C."/>
            <person name="Grupp K."/>
            <person name="Hu G."/>
            <person name="Lee T.H."/>
            <person name="Li J."/>
            <person name="Lin L."/>
            <person name="Liu T."/>
            <person name="Marler B.S."/>
            <person name="Page J.T."/>
            <person name="Roberts A.W."/>
            <person name="Romanel E."/>
            <person name="Sanders W.S."/>
            <person name="Szadkowski E."/>
            <person name="Tan X."/>
            <person name="Tang H."/>
            <person name="Xu C."/>
            <person name="Wang J."/>
            <person name="Wang Z."/>
            <person name="Zhang D."/>
            <person name="Zhang L."/>
            <person name="Ashrafi H."/>
            <person name="Bedon F."/>
            <person name="Bowers J.E."/>
            <person name="Brubaker C.L."/>
            <person name="Chee P.W."/>
            <person name="Das S."/>
            <person name="Gingle A.R."/>
            <person name="Haigler C.H."/>
            <person name="Harker D."/>
            <person name="Hoffmann L.V."/>
            <person name="Hovav R."/>
            <person name="Jones D.C."/>
            <person name="Lemke C."/>
            <person name="Mansoor S."/>
            <person name="ur Rahman M."/>
            <person name="Rainville L.N."/>
            <person name="Rambani A."/>
            <person name="Reddy U.K."/>
            <person name="Rong J.K."/>
            <person name="Saranga Y."/>
            <person name="Scheffler B.E."/>
            <person name="Scheffler J.A."/>
            <person name="Stelly D.M."/>
            <person name="Triplett B.A."/>
            <person name="Van Deynze A."/>
            <person name="Vaslin M.F."/>
            <person name="Waghmare V.N."/>
            <person name="Walford S.A."/>
            <person name="Wright R.J."/>
            <person name="Zaki E.A."/>
            <person name="Zhang T."/>
            <person name="Dennis E.S."/>
            <person name="Mayer K.F."/>
            <person name="Peterson D.G."/>
            <person name="Rokhsar D.S."/>
            <person name="Wang X."/>
            <person name="Schmutz J."/>
        </authorList>
    </citation>
    <scope>NUCLEOTIDE SEQUENCE [LARGE SCALE GENOMIC DNA]</scope>
</reference>
<evidence type="ECO:0000313" key="3">
    <source>
        <dbReference type="Proteomes" id="UP000032304"/>
    </source>
</evidence>
<accession>A0A0D2TZT4</accession>
<feature type="chain" id="PRO_5002253038" evidence="1">
    <location>
        <begin position="22"/>
        <end position="121"/>
    </location>
</feature>